<proteinExistence type="predicted"/>
<comment type="caution">
    <text evidence="4">The sequence shown here is derived from an EMBL/GenBank/DDBJ whole genome shotgun (WGS) entry which is preliminary data.</text>
</comment>
<keyword evidence="3" id="KW-1133">Transmembrane helix</keyword>
<dbReference type="PANTHER" id="PTHR32309:SF31">
    <property type="entry name" value="CAPSULAR EXOPOLYSACCHARIDE FAMILY"/>
    <property type="match status" value="1"/>
</dbReference>
<evidence type="ECO:0000313" key="5">
    <source>
        <dbReference type="Proteomes" id="UP000634206"/>
    </source>
</evidence>
<evidence type="ECO:0000313" key="4">
    <source>
        <dbReference type="EMBL" id="MBK1853347.1"/>
    </source>
</evidence>
<dbReference type="InterPro" id="IPR050445">
    <property type="entry name" value="Bact_polysacc_biosynth/exp"/>
</dbReference>
<evidence type="ECO:0000256" key="3">
    <source>
        <dbReference type="SAM" id="Phobius"/>
    </source>
</evidence>
<sequence length="456" mass="51740">MNQPPDMPVQRAISPGHLRPSRVMRRWWILALLCLLVIIGSAYMLTSWFGMRGPLYESRALIEVKESPAVSMTSKASGTVSSPSASHPNTFLNTQIEIARAEATLKRALKESDLINRLGGNQTAALERVQRSLQVKTLRGTDLIEISYRDEDPVIAKDAVTAVYQTYVARRTELEVQQNKEQLEALQQELEQSRKRLAEKRADLIQVAQKMGIIWKEENGAHTSKLADQAQSATLVEKQLYEARQEKEQLVFEIYKLLLLEDNETMLLLHYEESPNAAAKKHYERYMRAYMELQDLKNAGLGEGHPELRVKEKQLAELKATMKNRALSVKETLKIKLKLVEERVAGLEERVRLRQQQGSHITRSSEDFNQARKDYQAAKQSSEETEQQIQIEHLTANSASHPAIVHEQPSLASHPSTKGRAFYTTLFTAISIPLATIVALTLCYLAEFIFPKRVDV</sequence>
<dbReference type="AlphaFoldDB" id="A0AAE2V7A2"/>
<keyword evidence="3" id="KW-0472">Membrane</keyword>
<dbReference type="EMBL" id="JAENIG010000001">
    <property type="protein sequence ID" value="MBK1853347.1"/>
    <property type="molecule type" value="Genomic_DNA"/>
</dbReference>
<dbReference type="Proteomes" id="UP000634206">
    <property type="component" value="Unassembled WGS sequence"/>
</dbReference>
<dbReference type="PANTHER" id="PTHR32309">
    <property type="entry name" value="TYROSINE-PROTEIN KINASE"/>
    <property type="match status" value="1"/>
</dbReference>
<feature type="transmembrane region" description="Helical" evidence="3">
    <location>
        <begin position="27"/>
        <end position="51"/>
    </location>
</feature>
<gene>
    <name evidence="4" type="ORF">JIN83_00085</name>
</gene>
<organism evidence="4 5">
    <name type="scientific">Oceaniferula flava</name>
    <dbReference type="NCBI Taxonomy" id="2800421"/>
    <lineage>
        <taxon>Bacteria</taxon>
        <taxon>Pseudomonadati</taxon>
        <taxon>Verrucomicrobiota</taxon>
        <taxon>Verrucomicrobiia</taxon>
        <taxon>Verrucomicrobiales</taxon>
        <taxon>Verrucomicrobiaceae</taxon>
        <taxon>Oceaniferula</taxon>
    </lineage>
</organism>
<evidence type="ECO:0008006" key="6">
    <source>
        <dbReference type="Google" id="ProtNLM"/>
    </source>
</evidence>
<feature type="transmembrane region" description="Helical" evidence="3">
    <location>
        <begin position="421"/>
        <end position="446"/>
    </location>
</feature>
<keyword evidence="3" id="KW-0812">Transmembrane</keyword>
<evidence type="ECO:0000256" key="2">
    <source>
        <dbReference type="SAM" id="MobiDB-lite"/>
    </source>
</evidence>
<feature type="region of interest" description="Disordered" evidence="2">
    <location>
        <begin position="355"/>
        <end position="388"/>
    </location>
</feature>
<accession>A0AAE2V7A2</accession>
<feature type="coiled-coil region" evidence="1">
    <location>
        <begin position="169"/>
        <end position="210"/>
    </location>
</feature>
<name>A0AAE2V7A2_9BACT</name>
<evidence type="ECO:0000256" key="1">
    <source>
        <dbReference type="SAM" id="Coils"/>
    </source>
</evidence>
<protein>
    <recommendedName>
        <fullName evidence="6">Polysaccharide chain length determinant N-terminal domain-containing protein</fullName>
    </recommendedName>
</protein>
<feature type="compositionally biased region" description="Basic and acidic residues" evidence="2">
    <location>
        <begin position="363"/>
        <end position="376"/>
    </location>
</feature>
<keyword evidence="5" id="KW-1185">Reference proteome</keyword>
<keyword evidence="1" id="KW-0175">Coiled coil</keyword>
<reference evidence="4" key="1">
    <citation type="submission" date="2021-01" db="EMBL/GenBank/DDBJ databases">
        <title>Modified the classification status of verrucomicrobia.</title>
        <authorList>
            <person name="Feng X."/>
        </authorList>
    </citation>
    <scope>NUCLEOTIDE SEQUENCE</scope>
    <source>
        <strain evidence="4">5K15</strain>
    </source>
</reference>
<dbReference type="RefSeq" id="WP_309487946.1">
    <property type="nucleotide sequence ID" value="NZ_JAENIG010000001.1"/>
</dbReference>